<gene>
    <name evidence="2" type="ORF">BN9_021320</name>
</gene>
<name>A0A024G3D3_9STRA</name>
<keyword evidence="3" id="KW-1185">Reference proteome</keyword>
<evidence type="ECO:0008006" key="4">
    <source>
        <dbReference type="Google" id="ProtNLM"/>
    </source>
</evidence>
<dbReference type="AlphaFoldDB" id="A0A024G3D3"/>
<proteinExistence type="predicted"/>
<dbReference type="Proteomes" id="UP000053237">
    <property type="component" value="Unassembled WGS sequence"/>
</dbReference>
<evidence type="ECO:0000313" key="2">
    <source>
        <dbReference type="EMBL" id="CCI41348.1"/>
    </source>
</evidence>
<evidence type="ECO:0000256" key="1">
    <source>
        <dbReference type="SAM" id="MobiDB-lite"/>
    </source>
</evidence>
<protein>
    <recommendedName>
        <fullName evidence="4">RPA-interacting protein N-terminal domain-containing protein</fullName>
    </recommendedName>
</protein>
<sequence>MTERNVKLNSTSTLSPLICKIQLREKCIQRIHANRKDTLRRARRLDGEMAANGRDNTQNEHISSQLQRDSASLHQQHYISAQNQSDVKSTRQKKPQVVERCPLQLEDLMEMGKLSDAEYWDIVHSLEEEILNDANELERYHFQSGEDEILAEEMMRFEGDSLAALLQNIDIDVESINK</sequence>
<feature type="compositionally biased region" description="Polar residues" evidence="1">
    <location>
        <begin position="54"/>
        <end position="74"/>
    </location>
</feature>
<feature type="region of interest" description="Disordered" evidence="1">
    <location>
        <begin position="48"/>
        <end position="74"/>
    </location>
</feature>
<organism evidence="2 3">
    <name type="scientific">Albugo candida</name>
    <dbReference type="NCBI Taxonomy" id="65357"/>
    <lineage>
        <taxon>Eukaryota</taxon>
        <taxon>Sar</taxon>
        <taxon>Stramenopiles</taxon>
        <taxon>Oomycota</taxon>
        <taxon>Peronosporomycetes</taxon>
        <taxon>Albuginales</taxon>
        <taxon>Albuginaceae</taxon>
        <taxon>Albugo</taxon>
    </lineage>
</organism>
<dbReference type="InParanoid" id="A0A024G3D3"/>
<dbReference type="EMBL" id="CAIX01000018">
    <property type="protein sequence ID" value="CCI41348.1"/>
    <property type="molecule type" value="Genomic_DNA"/>
</dbReference>
<accession>A0A024G3D3</accession>
<comment type="caution">
    <text evidence="2">The sequence shown here is derived from an EMBL/GenBank/DDBJ whole genome shotgun (WGS) entry which is preliminary data.</text>
</comment>
<dbReference type="OrthoDB" id="165727at2759"/>
<reference evidence="2 3" key="1">
    <citation type="submission" date="2012-05" db="EMBL/GenBank/DDBJ databases">
        <title>Recombination and specialization in a pathogen metapopulation.</title>
        <authorList>
            <person name="Gardiner A."/>
            <person name="Kemen E."/>
            <person name="Schultz-Larsen T."/>
            <person name="MacLean D."/>
            <person name="Van Oosterhout C."/>
            <person name="Jones J.D.G."/>
        </authorList>
    </citation>
    <scope>NUCLEOTIDE SEQUENCE [LARGE SCALE GENOMIC DNA]</scope>
    <source>
        <strain evidence="2 3">Ac Nc2</strain>
    </source>
</reference>
<evidence type="ECO:0000313" key="3">
    <source>
        <dbReference type="Proteomes" id="UP000053237"/>
    </source>
</evidence>